<dbReference type="PANTHER" id="PTHR30522:SF0">
    <property type="entry name" value="NUCLEOSIDE TRIPHOSPHATE PYROPHOSPHOHYDROLASE"/>
    <property type="match status" value="1"/>
</dbReference>
<dbReference type="GO" id="GO:0046076">
    <property type="term" value="P:dTTP catabolic process"/>
    <property type="evidence" value="ECO:0007669"/>
    <property type="project" value="TreeGrafter"/>
</dbReference>
<evidence type="ECO:0000259" key="1">
    <source>
        <dbReference type="Pfam" id="PF00590"/>
    </source>
</evidence>
<dbReference type="Gene3D" id="3.40.1010.10">
    <property type="entry name" value="Cobalt-precorrin-4 Transmethylase, Domain 1"/>
    <property type="match status" value="1"/>
</dbReference>
<dbReference type="EMBL" id="VULR01000016">
    <property type="protein sequence ID" value="MSS44100.1"/>
    <property type="molecule type" value="Genomic_DNA"/>
</dbReference>
<dbReference type="SUPFAM" id="SSF101386">
    <property type="entry name" value="all-alpha NTP pyrophosphatases"/>
    <property type="match status" value="2"/>
</dbReference>
<dbReference type="PIRSF" id="PIRSF002845">
    <property type="entry name" value="Ttrprl_mtas_MazG"/>
    <property type="match status" value="1"/>
</dbReference>
<dbReference type="InterPro" id="IPR048011">
    <property type="entry name" value="NTP-PPase_MazG-like_C"/>
</dbReference>
<dbReference type="NCBIfam" id="TIGR00444">
    <property type="entry name" value="mazG"/>
    <property type="match status" value="1"/>
</dbReference>
<dbReference type="FunFam" id="1.10.287.1080:FF:000003">
    <property type="entry name" value="Nucleoside triphosphate pyrophosphohydrolase"/>
    <property type="match status" value="1"/>
</dbReference>
<dbReference type="FunFam" id="1.10.287.1080:FF:000001">
    <property type="entry name" value="Nucleoside triphosphate pyrophosphohydrolase"/>
    <property type="match status" value="1"/>
</dbReference>
<dbReference type="InterPro" id="IPR035996">
    <property type="entry name" value="4pyrrol_Methylase_sf"/>
</dbReference>
<dbReference type="GO" id="GO:0006950">
    <property type="term" value="P:response to stress"/>
    <property type="evidence" value="ECO:0007669"/>
    <property type="project" value="UniProtKB-ARBA"/>
</dbReference>
<feature type="domain" description="NTP pyrophosphohydrolase MazG-like" evidence="2">
    <location>
        <begin position="256"/>
        <end position="329"/>
    </location>
</feature>
<dbReference type="Proteomes" id="UP000462760">
    <property type="component" value="Unassembled WGS sequence"/>
</dbReference>
<proteinExistence type="predicted"/>
<dbReference type="Pfam" id="PF00590">
    <property type="entry name" value="TP_methylase"/>
    <property type="match status" value="1"/>
</dbReference>
<dbReference type="InterPro" id="IPR014777">
    <property type="entry name" value="4pyrrole_Mease_sub1"/>
</dbReference>
<dbReference type="InterPro" id="IPR048015">
    <property type="entry name" value="NTP-PPase_MazG-like_N"/>
</dbReference>
<dbReference type="GO" id="GO:0008168">
    <property type="term" value="F:methyltransferase activity"/>
    <property type="evidence" value="ECO:0007669"/>
    <property type="project" value="InterPro"/>
</dbReference>
<evidence type="ECO:0000313" key="3">
    <source>
        <dbReference type="EMBL" id="MSS44100.1"/>
    </source>
</evidence>
<reference evidence="3 4" key="1">
    <citation type="submission" date="2019-08" db="EMBL/GenBank/DDBJ databases">
        <title>In-depth cultivation of the pig gut microbiome towards novel bacterial diversity and tailored functional studies.</title>
        <authorList>
            <person name="Wylensek D."/>
            <person name="Hitch T.C.A."/>
            <person name="Clavel T."/>
        </authorList>
    </citation>
    <scope>NUCLEOTIDE SEQUENCE [LARGE SCALE GENOMIC DNA]</scope>
    <source>
        <strain evidence="3 4">Med78-601-WT-4W-RMD-3</strain>
    </source>
</reference>
<evidence type="ECO:0000313" key="4">
    <source>
        <dbReference type="Proteomes" id="UP000462760"/>
    </source>
</evidence>
<evidence type="ECO:0000259" key="2">
    <source>
        <dbReference type="Pfam" id="PF03819"/>
    </source>
</evidence>
<dbReference type="NCBIfam" id="NF007113">
    <property type="entry name" value="PRK09562.1"/>
    <property type="match status" value="1"/>
</dbReference>
<dbReference type="GO" id="GO:0006203">
    <property type="term" value="P:dGTP catabolic process"/>
    <property type="evidence" value="ECO:0007669"/>
    <property type="project" value="TreeGrafter"/>
</dbReference>
<dbReference type="InterPro" id="IPR024180">
    <property type="entry name" value="Tetrapyrrole_Mease/MazG_pred"/>
</dbReference>
<dbReference type="InterPro" id="IPR011551">
    <property type="entry name" value="NTP_PyrPHydrolase_MazG"/>
</dbReference>
<dbReference type="GO" id="GO:0046052">
    <property type="term" value="P:UTP catabolic process"/>
    <property type="evidence" value="ECO:0007669"/>
    <property type="project" value="TreeGrafter"/>
</dbReference>
<feature type="domain" description="Tetrapyrrole methylase" evidence="1">
    <location>
        <begin position="3"/>
        <end position="207"/>
    </location>
</feature>
<gene>
    <name evidence="3" type="primary">mazG</name>
    <name evidence="3" type="ORF">FYJ27_10235</name>
</gene>
<comment type="caution">
    <text evidence="3">The sequence shown here is derived from an EMBL/GenBank/DDBJ whole genome shotgun (WGS) entry which is preliminary data.</text>
</comment>
<dbReference type="OrthoDB" id="9808939at2"/>
<dbReference type="InterPro" id="IPR004518">
    <property type="entry name" value="MazG-like_dom"/>
</dbReference>
<dbReference type="AlphaFoldDB" id="A0A844FJG4"/>
<dbReference type="Gene3D" id="1.10.287.1080">
    <property type="entry name" value="MazG-like"/>
    <property type="match status" value="2"/>
</dbReference>
<dbReference type="Pfam" id="PF03819">
    <property type="entry name" value="MazG"/>
    <property type="match status" value="2"/>
</dbReference>
<dbReference type="GO" id="GO:0046047">
    <property type="term" value="P:TTP catabolic process"/>
    <property type="evidence" value="ECO:0007669"/>
    <property type="project" value="TreeGrafter"/>
</dbReference>
<organism evidence="3 4">
    <name type="scientific">Anaerosalibacter bizertensis</name>
    <dbReference type="NCBI Taxonomy" id="932217"/>
    <lineage>
        <taxon>Bacteria</taxon>
        <taxon>Bacillati</taxon>
        <taxon>Bacillota</taxon>
        <taxon>Tissierellia</taxon>
        <taxon>Tissierellales</taxon>
        <taxon>Sporanaerobacteraceae</taxon>
        <taxon>Anaerosalibacter</taxon>
    </lineage>
</organism>
<dbReference type="GO" id="GO:0047429">
    <property type="term" value="F:nucleoside triphosphate diphosphatase activity"/>
    <property type="evidence" value="ECO:0007669"/>
    <property type="project" value="UniProtKB-EC"/>
</dbReference>
<sequence length="488" mass="56466">MGKIYVVGLGPGNVDCLTLGALDRLNSGYINILRTENHPTISYLKENNIPYESYDYVYEEKENFKEVYNYIVEDLIRKSEEYGVINYFVPGNPLVAEKTVEILLDYKKEKDIEIDLIPGMSFIDPILVAVGHDPVKGLKIIDGLNITGQKVDINTANIITQVYNKRVASSVKLYLSEIYGDEYEIYIVNSAGIEKEEEIFKIPIYELDRCDTINHLTSIYIPKVDKINTKIYDMNDLLDIIKILRGKEGCPWDREQTYLSIRESVIEEAYEVVEAIDEDDMDSLEEELGDLLLQVAFYSEMANEDGYFNIFDVTTGICNKLIFRHPHVFKQKKVEKCDEVVYNWNEMKFKNRNIENYTGRLRAVPKLPSLMRSYKVQKRAADVGFDWDNIYGAIDKVKEEYLEVIEEVDLCKGGDIEKIEEELGDLLFAVVNVCRFSNVNPEVALNKAINKFIKRFELMEIKSNELGKDFREMTLEQMDILWNEAKNT</sequence>
<accession>A0A844FJG4</accession>
<dbReference type="GO" id="GO:0046061">
    <property type="term" value="P:dATP catabolic process"/>
    <property type="evidence" value="ECO:0007669"/>
    <property type="project" value="TreeGrafter"/>
</dbReference>
<name>A0A844FJG4_9FIRM</name>
<dbReference type="CDD" id="cd11723">
    <property type="entry name" value="YabN_N_like"/>
    <property type="match status" value="1"/>
</dbReference>
<dbReference type="CDD" id="cd11528">
    <property type="entry name" value="NTP-PPase_MazG_Nterm"/>
    <property type="match status" value="1"/>
</dbReference>
<dbReference type="SUPFAM" id="SSF53790">
    <property type="entry name" value="Tetrapyrrole methylase"/>
    <property type="match status" value="1"/>
</dbReference>
<dbReference type="RefSeq" id="WP_154484771.1">
    <property type="nucleotide sequence ID" value="NZ_VULR01000016.1"/>
</dbReference>
<dbReference type="PANTHER" id="PTHR30522">
    <property type="entry name" value="NUCLEOSIDE TRIPHOSPHATE PYROPHOSPHOHYDROLASE"/>
    <property type="match status" value="1"/>
</dbReference>
<feature type="domain" description="NTP pyrophosphohydrolase MazG-like" evidence="2">
    <location>
        <begin position="397"/>
        <end position="455"/>
    </location>
</feature>
<dbReference type="InterPro" id="IPR035013">
    <property type="entry name" value="YabN_N"/>
</dbReference>
<keyword evidence="3" id="KW-0378">Hydrolase</keyword>
<protein>
    <submittedName>
        <fullName evidence="3">Nucleoside triphosphate pyrophosphohydrolase</fullName>
        <ecNumber evidence="3">3.6.1.9</ecNumber>
    </submittedName>
</protein>
<dbReference type="EC" id="3.6.1.9" evidence="3"/>
<dbReference type="InterPro" id="IPR000878">
    <property type="entry name" value="4pyrrol_Mease"/>
</dbReference>
<dbReference type="CDD" id="cd11529">
    <property type="entry name" value="NTP-PPase_MazG_Cterm"/>
    <property type="match status" value="1"/>
</dbReference>
<dbReference type="GO" id="GO:0046081">
    <property type="term" value="P:dUTP catabolic process"/>
    <property type="evidence" value="ECO:0007669"/>
    <property type="project" value="TreeGrafter"/>
</dbReference>